<keyword evidence="3" id="KW-1185">Reference proteome</keyword>
<sequence>MPFATHRALRYVTPLREGGSLPALVETDAGLYVTKFRGAGQGARALLAELIVGGIARALDLPFPDLALVDAPEAFGHAEPDPEIQDILKGSVGLNVGLGYVEGAFPYDPVAAGDLVSPDLAAEVVWLDALTTNIDRTARNPNLLIAGDDARLWLIDHGAALYFHHNWDSVDEARARAPFAPIKDHVLLSASGDIEAADARLAPRLTDEAIVEILAAIPDDLYMDAPEGRTAPFATPEANREAYARFFRQRLESPRAWVAEAVRAQGAHGTGDALPYRR</sequence>
<dbReference type="OrthoDB" id="9786330at2"/>
<reference evidence="2 3" key="1">
    <citation type="submission" date="2016-11" db="EMBL/GenBank/DDBJ databases">
        <title>Study of marine rhodopsin-containing bacteria.</title>
        <authorList>
            <person name="Yoshizawa S."/>
            <person name="Kumagai Y."/>
            <person name="Kogure K."/>
        </authorList>
    </citation>
    <scope>NUCLEOTIDE SEQUENCE [LARGE SCALE GENOMIC DNA]</scope>
    <source>
        <strain evidence="2 3">SG-29</strain>
    </source>
</reference>
<proteinExistence type="predicted"/>
<accession>A0A259TWX8</accession>
<dbReference type="Pfam" id="PF20613">
    <property type="entry name" value="HipA_2"/>
    <property type="match status" value="1"/>
</dbReference>
<feature type="domain" description="HipA-like kinase" evidence="1">
    <location>
        <begin position="27"/>
        <end position="169"/>
    </location>
</feature>
<name>A0A259TWX8_9BACT</name>
<evidence type="ECO:0000313" key="2">
    <source>
        <dbReference type="EMBL" id="OZC02196.1"/>
    </source>
</evidence>
<dbReference type="RefSeq" id="WP_094546194.1">
    <property type="nucleotide sequence ID" value="NZ_MQWB01000001.1"/>
</dbReference>
<dbReference type="EMBL" id="MQWB01000001">
    <property type="protein sequence ID" value="OZC02196.1"/>
    <property type="molecule type" value="Genomic_DNA"/>
</dbReference>
<organism evidence="2 3">
    <name type="scientific">Rubricoccus marinus</name>
    <dbReference type="NCBI Taxonomy" id="716817"/>
    <lineage>
        <taxon>Bacteria</taxon>
        <taxon>Pseudomonadati</taxon>
        <taxon>Rhodothermota</taxon>
        <taxon>Rhodothermia</taxon>
        <taxon>Rhodothermales</taxon>
        <taxon>Rubricoccaceae</taxon>
        <taxon>Rubricoccus</taxon>
    </lineage>
</organism>
<evidence type="ECO:0000313" key="3">
    <source>
        <dbReference type="Proteomes" id="UP000216446"/>
    </source>
</evidence>
<dbReference type="Proteomes" id="UP000216446">
    <property type="component" value="Unassembled WGS sequence"/>
</dbReference>
<protein>
    <recommendedName>
        <fullName evidence="1">HipA-like kinase domain-containing protein</fullName>
    </recommendedName>
</protein>
<gene>
    <name evidence="2" type="ORF">BSZ36_03850</name>
</gene>
<dbReference type="AlphaFoldDB" id="A0A259TWX8"/>
<comment type="caution">
    <text evidence="2">The sequence shown here is derived from an EMBL/GenBank/DDBJ whole genome shotgun (WGS) entry which is preliminary data.</text>
</comment>
<dbReference type="InterPro" id="IPR046748">
    <property type="entry name" value="HipA_2"/>
</dbReference>
<dbReference type="InParanoid" id="A0A259TWX8"/>
<evidence type="ECO:0000259" key="1">
    <source>
        <dbReference type="Pfam" id="PF20613"/>
    </source>
</evidence>